<evidence type="ECO:0000256" key="1">
    <source>
        <dbReference type="ARBA" id="ARBA00004429"/>
    </source>
</evidence>
<accession>A0A1E4TQB6</accession>
<dbReference type="InterPro" id="IPR007272">
    <property type="entry name" value="Sulf_transp_TsuA/YedE"/>
</dbReference>
<dbReference type="OrthoDB" id="10254418at2759"/>
<feature type="transmembrane region" description="Helical" evidence="8">
    <location>
        <begin position="239"/>
        <end position="256"/>
    </location>
</feature>
<feature type="transmembrane region" description="Helical" evidence="8">
    <location>
        <begin position="113"/>
        <end position="131"/>
    </location>
</feature>
<feature type="transmembrane region" description="Helical" evidence="8">
    <location>
        <begin position="43"/>
        <end position="64"/>
    </location>
</feature>
<gene>
    <name evidence="9" type="ORF">PACTADRAFT_51683</name>
</gene>
<evidence type="ECO:0000256" key="3">
    <source>
        <dbReference type="ARBA" id="ARBA00022475"/>
    </source>
</evidence>
<reference evidence="10" key="1">
    <citation type="submission" date="2016-05" db="EMBL/GenBank/DDBJ databases">
        <title>Comparative genomics of biotechnologically important yeasts.</title>
        <authorList>
            <consortium name="DOE Joint Genome Institute"/>
            <person name="Riley R."/>
            <person name="Haridas S."/>
            <person name="Wolfe K.H."/>
            <person name="Lopes M.R."/>
            <person name="Hittinger C.T."/>
            <person name="Goker M."/>
            <person name="Salamov A."/>
            <person name="Wisecaver J."/>
            <person name="Long T.M."/>
            <person name="Aerts A.L."/>
            <person name="Barry K."/>
            <person name="Choi C."/>
            <person name="Clum A."/>
            <person name="Coughlan A.Y."/>
            <person name="Deshpande S."/>
            <person name="Douglass A.P."/>
            <person name="Hanson S.J."/>
            <person name="Klenk H.-P."/>
            <person name="Labutti K."/>
            <person name="Lapidus A."/>
            <person name="Lindquist E."/>
            <person name="Lipzen A."/>
            <person name="Meier-Kolthoff J.P."/>
            <person name="Ohm R.A."/>
            <person name="Otillar R.P."/>
            <person name="Pangilinan J."/>
            <person name="Peng Y."/>
            <person name="Rokas A."/>
            <person name="Rosa C.A."/>
            <person name="Scheuner C."/>
            <person name="Sibirny A.A."/>
            <person name="Slot J.C."/>
            <person name="Stielow J.B."/>
            <person name="Sun H."/>
            <person name="Kurtzman C.P."/>
            <person name="Blackwell M."/>
            <person name="Grigoriev I.V."/>
            <person name="Jeffries T.W."/>
        </authorList>
    </citation>
    <scope>NUCLEOTIDE SEQUENCE [LARGE SCALE GENOMIC DNA]</scope>
    <source>
        <strain evidence="10">NRRL Y-2460</strain>
    </source>
</reference>
<keyword evidence="6 8" id="KW-1133">Transmembrane helix</keyword>
<protein>
    <submittedName>
        <fullName evidence="9">Uncharacterized protein</fullName>
    </submittedName>
</protein>
<evidence type="ECO:0000256" key="7">
    <source>
        <dbReference type="ARBA" id="ARBA00023136"/>
    </source>
</evidence>
<keyword evidence="4" id="KW-0997">Cell inner membrane</keyword>
<feature type="transmembrane region" description="Helical" evidence="8">
    <location>
        <begin position="162"/>
        <end position="181"/>
    </location>
</feature>
<feature type="transmembrane region" description="Helical" evidence="8">
    <location>
        <begin position="193"/>
        <end position="219"/>
    </location>
</feature>
<evidence type="ECO:0000256" key="5">
    <source>
        <dbReference type="ARBA" id="ARBA00022692"/>
    </source>
</evidence>
<keyword evidence="7 8" id="KW-0472">Membrane</keyword>
<dbReference type="Pfam" id="PF04143">
    <property type="entry name" value="Sulf_transp"/>
    <property type="match status" value="1"/>
</dbReference>
<feature type="transmembrane region" description="Helical" evidence="8">
    <location>
        <begin position="318"/>
        <end position="335"/>
    </location>
</feature>
<dbReference type="GO" id="GO:0005886">
    <property type="term" value="C:plasma membrane"/>
    <property type="evidence" value="ECO:0007669"/>
    <property type="project" value="UniProtKB-SubCell"/>
</dbReference>
<evidence type="ECO:0000313" key="9">
    <source>
        <dbReference type="EMBL" id="ODV93937.1"/>
    </source>
</evidence>
<feature type="transmembrane region" description="Helical" evidence="8">
    <location>
        <begin position="12"/>
        <end position="36"/>
    </location>
</feature>
<name>A0A1E4TQB6_PACTA</name>
<sequence>MFTPVETSIGALLIQFATTSYMLQVGRAVGFSSILYNSITKPNVYDLSIAIGLLSSAYIVKLIFPEFIPLYNQYINIKWYIVSGLLVGIGTQFGCGCTSGHVIAGLSRLRKRSIIATIFLFATAMLVVNYFKLGENCYNLGKLDYCIKYDKFFIKFYKNRKILVELLMSSFLLTYFILPFITKKLNKFGNGGLINKFLIIINGLYSGCLFGLGLAISGMSSPSKTIGFLAIFQQKKFDPSLSLIILFTVIPNYFVWKFKIFNKNNKPILNQSFSLNKSNQIPKKFILGNILFGLGWGIMGICPGPGLMGVIFNGNNGLAWFINFILGYFFAKCICI</sequence>
<evidence type="ECO:0000256" key="6">
    <source>
        <dbReference type="ARBA" id="ARBA00022989"/>
    </source>
</evidence>
<evidence type="ECO:0000256" key="2">
    <source>
        <dbReference type="ARBA" id="ARBA00022448"/>
    </source>
</evidence>
<feature type="transmembrane region" description="Helical" evidence="8">
    <location>
        <begin position="285"/>
        <end position="312"/>
    </location>
</feature>
<evidence type="ECO:0000313" key="10">
    <source>
        <dbReference type="Proteomes" id="UP000094236"/>
    </source>
</evidence>
<feature type="transmembrane region" description="Helical" evidence="8">
    <location>
        <begin position="79"/>
        <end position="106"/>
    </location>
</feature>
<dbReference type="EMBL" id="KV454017">
    <property type="protein sequence ID" value="ODV93937.1"/>
    <property type="molecule type" value="Genomic_DNA"/>
</dbReference>
<organism evidence="9 10">
    <name type="scientific">Pachysolen tannophilus NRRL Y-2460</name>
    <dbReference type="NCBI Taxonomy" id="669874"/>
    <lineage>
        <taxon>Eukaryota</taxon>
        <taxon>Fungi</taxon>
        <taxon>Dikarya</taxon>
        <taxon>Ascomycota</taxon>
        <taxon>Saccharomycotina</taxon>
        <taxon>Pichiomycetes</taxon>
        <taxon>Pachysolenaceae</taxon>
        <taxon>Pachysolen</taxon>
    </lineage>
</organism>
<dbReference type="Proteomes" id="UP000094236">
    <property type="component" value="Unassembled WGS sequence"/>
</dbReference>
<evidence type="ECO:0000256" key="8">
    <source>
        <dbReference type="SAM" id="Phobius"/>
    </source>
</evidence>
<dbReference type="Pfam" id="PF20398">
    <property type="entry name" value="DUF6691"/>
    <property type="match status" value="1"/>
</dbReference>
<dbReference type="PANTHER" id="PTHR30574">
    <property type="entry name" value="INNER MEMBRANE PROTEIN YEDE"/>
    <property type="match status" value="1"/>
</dbReference>
<evidence type="ECO:0000256" key="4">
    <source>
        <dbReference type="ARBA" id="ARBA00022519"/>
    </source>
</evidence>
<keyword evidence="10" id="KW-1185">Reference proteome</keyword>
<dbReference type="PANTHER" id="PTHR30574:SF1">
    <property type="entry name" value="SULPHUR TRANSPORT DOMAIN-CONTAINING PROTEIN"/>
    <property type="match status" value="1"/>
</dbReference>
<keyword evidence="3" id="KW-1003">Cell membrane</keyword>
<dbReference type="InterPro" id="IPR046513">
    <property type="entry name" value="DUF6691"/>
</dbReference>
<comment type="subcellular location">
    <subcellularLocation>
        <location evidence="1">Cell inner membrane</location>
        <topology evidence="1">Multi-pass membrane protein</topology>
    </subcellularLocation>
</comment>
<dbReference type="AlphaFoldDB" id="A0A1E4TQB6"/>
<keyword evidence="5 8" id="KW-0812">Transmembrane</keyword>
<keyword evidence="2" id="KW-0813">Transport</keyword>
<proteinExistence type="predicted"/>